<dbReference type="PATRIC" id="fig|1423892.3.peg.93"/>
<dbReference type="STRING" id="1423892.EMUR_00465"/>
<dbReference type="AlphaFoldDB" id="V9R8P1"/>
<name>V9R8P1_9RICK</name>
<protein>
    <submittedName>
        <fullName evidence="1">Uncharacterized protein</fullName>
    </submittedName>
</protein>
<gene>
    <name evidence="1" type="ORF">EMUR_00465</name>
</gene>
<dbReference type="EMBL" id="CP006917">
    <property type="protein sequence ID" value="AHC39663.1"/>
    <property type="molecule type" value="Genomic_DNA"/>
</dbReference>
<accession>V9R8P1</accession>
<organism evidence="1 2">
    <name type="scientific">Ehrlichia muris AS145</name>
    <dbReference type="NCBI Taxonomy" id="1423892"/>
    <lineage>
        <taxon>Bacteria</taxon>
        <taxon>Pseudomonadati</taxon>
        <taxon>Pseudomonadota</taxon>
        <taxon>Alphaproteobacteria</taxon>
        <taxon>Rickettsiales</taxon>
        <taxon>Anaplasmataceae</taxon>
        <taxon>Ehrlichia</taxon>
    </lineage>
</organism>
<evidence type="ECO:0000313" key="1">
    <source>
        <dbReference type="EMBL" id="AHC39663.1"/>
    </source>
</evidence>
<dbReference type="HOGENOM" id="CLU_755928_0_0_5"/>
<keyword evidence="2" id="KW-1185">Reference proteome</keyword>
<proteinExistence type="predicted"/>
<dbReference type="KEGG" id="emr:EMUR_00465"/>
<reference evidence="1 2" key="1">
    <citation type="journal article" date="2014" name="Genome Announc.">
        <title>Complete Genome Sequence of Ehrlichia muris Strain AS145T, a Model Monocytotropic Ehrlichia Strain.</title>
        <authorList>
            <person name="Thirumalapura N.R."/>
            <person name="Qin X."/>
            <person name="Kuriakose J.A."/>
            <person name="Walker D.H."/>
        </authorList>
    </citation>
    <scope>NUCLEOTIDE SEQUENCE [LARGE SCALE GENOMIC DNA]</scope>
    <source>
        <strain evidence="2">AS154</strain>
    </source>
</reference>
<evidence type="ECO:0000313" key="2">
    <source>
        <dbReference type="Proteomes" id="UP000018689"/>
    </source>
</evidence>
<dbReference type="Proteomes" id="UP000018689">
    <property type="component" value="Chromosome"/>
</dbReference>
<sequence length="366" mass="40440">MAFSIALIVAVPSLILLCFLIYKMCKGQNLTNQLVGDTDLLMNSAMEVCQFLQDELNTNKQKINLMISSYECLEHKYSVLAHQCSAGLDNLNAELTRLDVLLSQTTVTTDNRLIVLQNMVADIKQKMLQISVCHSSVREMENRLVKCISNSLQASNITLQNKIELLKELRIDLSSPLSSLDGLKCSIQVIINCIESDVPEQSLFLKFNKLYSCMRKLRTSLLSVLLNVDILQVDTGAALSLVQQLDELFTIFNKQIKYHTGNDAKKLQDIHLHAQLLQIRLLRFLVQQRSTMLTDACDSTTKFIASCSTEEEMRVPANVEETAIPGTVVAAGLFNISDDSAIVDVGVAGLSSVDTDSKGAIGSAHP</sequence>